<evidence type="ECO:0000313" key="2">
    <source>
        <dbReference type="Proteomes" id="UP000642265"/>
    </source>
</evidence>
<name>A0A8I0N9U2_BRUAN</name>
<reference evidence="1" key="2">
    <citation type="submission" date="2020-10" db="EMBL/GenBank/DDBJ databases">
        <title>Enrichment of novel Verrucomicrobia, Bacteroidetes and Krumholzibacteria in an oxygen-limited, methane- and iron-fed bioreactor inoculated with Bothnian Sea sediments.</title>
        <authorList>
            <person name="Martins P.D."/>
            <person name="de Jong A."/>
            <person name="Lenstra W.K."/>
            <person name="van Helmond N.A.G.M."/>
            <person name="Slomp C.P."/>
            <person name="Jetten M.S.M."/>
            <person name="Welte C.U."/>
            <person name="Rasigraf O."/>
        </authorList>
    </citation>
    <scope>NUCLEOTIDE SEQUENCE</scope>
    <source>
        <strain evidence="1">MAG47</strain>
    </source>
</reference>
<accession>A0A8I0N9U2</accession>
<protein>
    <submittedName>
        <fullName evidence="1">Uncharacterized protein</fullName>
    </submittedName>
</protein>
<organism evidence="1 2">
    <name type="scientific">Brucella anthropi</name>
    <name type="common">Ochrobactrum anthropi</name>
    <dbReference type="NCBI Taxonomy" id="529"/>
    <lineage>
        <taxon>Bacteria</taxon>
        <taxon>Pseudomonadati</taxon>
        <taxon>Pseudomonadota</taxon>
        <taxon>Alphaproteobacteria</taxon>
        <taxon>Hyphomicrobiales</taxon>
        <taxon>Brucellaceae</taxon>
        <taxon>Brucella/Ochrobactrum group</taxon>
        <taxon>Brucella</taxon>
    </lineage>
</organism>
<comment type="caution">
    <text evidence="1">The sequence shown here is derived from an EMBL/GenBank/DDBJ whole genome shotgun (WGS) entry which is preliminary data.</text>
</comment>
<proteinExistence type="predicted"/>
<evidence type="ECO:0000313" key="1">
    <source>
        <dbReference type="EMBL" id="MBE0564198.1"/>
    </source>
</evidence>
<reference evidence="1" key="1">
    <citation type="submission" date="2020-09" db="EMBL/GenBank/DDBJ databases">
        <authorList>
            <person name="Dalcin Martins P."/>
        </authorList>
    </citation>
    <scope>NUCLEOTIDE SEQUENCE</scope>
    <source>
        <strain evidence="1">MAG47</strain>
    </source>
</reference>
<gene>
    <name evidence="1" type="ORF">IH622_25760</name>
</gene>
<dbReference type="AlphaFoldDB" id="A0A8I0N9U2"/>
<dbReference type="Proteomes" id="UP000642265">
    <property type="component" value="Unassembled WGS sequence"/>
</dbReference>
<dbReference type="EMBL" id="JACZKO010000071">
    <property type="protein sequence ID" value="MBE0564198.1"/>
    <property type="molecule type" value="Genomic_DNA"/>
</dbReference>
<sequence>MFYTIRFNAALAALGIDPSTIPADLRQIGQSRGKAAGCSPQEAVLVILSELPLEVKMMADLRAVYIWARDGKVRTDNPIIQTVALNLGLELPRTC</sequence>